<dbReference type="RefSeq" id="WP_126435499.1">
    <property type="nucleotide sequence ID" value="NZ_JAKUVA010000002.1"/>
</dbReference>
<sequence>MGKIVDNEIYAQNARNCQINGDQKKQEADNAGAKIERLNAAKKILEEQLVLLNGKIDGAENLFNGPAGDMSPAGNWKGDLKNECKFHFERGITNLTDMENNYQDTLKNINGELVKLKASQIDLLGAAQSFWDQAQSWWNSIQ</sequence>
<name>A0AAJ5NHD4_STRSA</name>
<dbReference type="EMBL" id="LR134002">
    <property type="protein sequence ID" value="VDY71353.1"/>
    <property type="molecule type" value="Genomic_DNA"/>
</dbReference>
<evidence type="ECO:0000313" key="2">
    <source>
        <dbReference type="EMBL" id="VDY71353.1"/>
    </source>
</evidence>
<protein>
    <recommendedName>
        <fullName evidence="4">DUF5082 domain-containing protein</fullName>
    </recommendedName>
</protein>
<dbReference type="AlphaFoldDB" id="A0AAJ5NHD4"/>
<accession>A0AAJ5NHD4</accession>
<evidence type="ECO:0000256" key="1">
    <source>
        <dbReference type="SAM" id="Coils"/>
    </source>
</evidence>
<evidence type="ECO:0000313" key="3">
    <source>
        <dbReference type="Proteomes" id="UP000266918"/>
    </source>
</evidence>
<feature type="coiled-coil region" evidence="1">
    <location>
        <begin position="28"/>
        <end position="62"/>
    </location>
</feature>
<keyword evidence="1" id="KW-0175">Coiled coil</keyword>
<organism evidence="2 3">
    <name type="scientific">Streptococcus sanguinis</name>
    <dbReference type="NCBI Taxonomy" id="1305"/>
    <lineage>
        <taxon>Bacteria</taxon>
        <taxon>Bacillati</taxon>
        <taxon>Bacillota</taxon>
        <taxon>Bacilli</taxon>
        <taxon>Lactobacillales</taxon>
        <taxon>Streptococcaceae</taxon>
        <taxon>Streptococcus</taxon>
    </lineage>
</organism>
<reference evidence="2 3" key="1">
    <citation type="submission" date="2018-12" db="EMBL/GenBank/DDBJ databases">
        <authorList>
            <consortium name="Pathogen Informatics"/>
        </authorList>
    </citation>
    <scope>NUCLEOTIDE SEQUENCE [LARGE SCALE GENOMIC DNA]</scope>
    <source>
        <strain evidence="3">NCTC 10904</strain>
    </source>
</reference>
<evidence type="ECO:0008006" key="4">
    <source>
        <dbReference type="Google" id="ProtNLM"/>
    </source>
</evidence>
<gene>
    <name evidence="2" type="ORF">NCTC10904_01037</name>
</gene>
<proteinExistence type="predicted"/>
<dbReference type="Proteomes" id="UP000266918">
    <property type="component" value="Chromosome"/>
</dbReference>